<keyword evidence="4 5" id="KW-0472">Membrane</keyword>
<protein>
    <submittedName>
        <fullName evidence="8">Glycopeptide antibiotics resistance protein</fullName>
    </submittedName>
</protein>
<feature type="transmembrane region" description="Helical" evidence="5">
    <location>
        <begin position="174"/>
        <end position="197"/>
    </location>
</feature>
<evidence type="ECO:0000259" key="6">
    <source>
        <dbReference type="Pfam" id="PF04892"/>
    </source>
</evidence>
<comment type="subcellular location">
    <subcellularLocation>
        <location evidence="1">Membrane</location>
        <topology evidence="1">Multi-pass membrane protein</topology>
    </subcellularLocation>
</comment>
<evidence type="ECO:0000256" key="3">
    <source>
        <dbReference type="ARBA" id="ARBA00022989"/>
    </source>
</evidence>
<reference evidence="8 9" key="1">
    <citation type="journal article" date="2015" name="Genome Announc.">
        <title>Expanding the biotechnology potential of lactobacilli through comparative genomics of 213 strains and associated genera.</title>
        <authorList>
            <person name="Sun Z."/>
            <person name="Harris H.M."/>
            <person name="McCann A."/>
            <person name="Guo C."/>
            <person name="Argimon S."/>
            <person name="Zhang W."/>
            <person name="Yang X."/>
            <person name="Jeffery I.B."/>
            <person name="Cooney J.C."/>
            <person name="Kagawa T.F."/>
            <person name="Liu W."/>
            <person name="Song Y."/>
            <person name="Salvetti E."/>
            <person name="Wrobel A."/>
            <person name="Rasinkangas P."/>
            <person name="Parkhill J."/>
            <person name="Rea M.C."/>
            <person name="O'Sullivan O."/>
            <person name="Ritari J."/>
            <person name="Douillard F.P."/>
            <person name="Paul Ross R."/>
            <person name="Yang R."/>
            <person name="Briner A.E."/>
            <person name="Felis G.E."/>
            <person name="de Vos W.M."/>
            <person name="Barrangou R."/>
            <person name="Klaenhammer T.R."/>
            <person name="Caufield P.W."/>
            <person name="Cui Y."/>
            <person name="Zhang H."/>
            <person name="O'Toole P.W."/>
        </authorList>
    </citation>
    <scope>NUCLEOTIDE SEQUENCE [LARGE SCALE GENOMIC DNA]</scope>
    <source>
        <strain evidence="8 9">DSM 22698</strain>
    </source>
</reference>
<dbReference type="Proteomes" id="UP000051789">
    <property type="component" value="Unassembled WGS sequence"/>
</dbReference>
<organism evidence="8 9">
    <name type="scientific">Lacticaseibacillus thailandensis DSM 22698 = JCM 13996</name>
    <dbReference type="NCBI Taxonomy" id="1423810"/>
    <lineage>
        <taxon>Bacteria</taxon>
        <taxon>Bacillati</taxon>
        <taxon>Bacillota</taxon>
        <taxon>Bacilli</taxon>
        <taxon>Lactobacillales</taxon>
        <taxon>Lactobacillaceae</taxon>
        <taxon>Lacticaseibacillus</taxon>
    </lineage>
</organism>
<feature type="transmembrane region" description="Helical" evidence="5">
    <location>
        <begin position="12"/>
        <end position="31"/>
    </location>
</feature>
<dbReference type="InterPro" id="IPR010432">
    <property type="entry name" value="RDD"/>
</dbReference>
<evidence type="ECO:0000313" key="8">
    <source>
        <dbReference type="EMBL" id="KRM87364.1"/>
    </source>
</evidence>
<feature type="transmembrane region" description="Helical" evidence="5">
    <location>
        <begin position="293"/>
        <end position="313"/>
    </location>
</feature>
<dbReference type="PANTHER" id="PTHR36834:SF1">
    <property type="entry name" value="INTEGRAL MEMBRANE PROTEIN"/>
    <property type="match status" value="1"/>
</dbReference>
<proteinExistence type="predicted"/>
<evidence type="ECO:0000256" key="5">
    <source>
        <dbReference type="SAM" id="Phobius"/>
    </source>
</evidence>
<feature type="transmembrane region" description="Helical" evidence="5">
    <location>
        <begin position="139"/>
        <end position="162"/>
    </location>
</feature>
<dbReference type="AlphaFoldDB" id="A0A0R2CBG3"/>
<dbReference type="STRING" id="1423810.FD19_GL000865"/>
<sequence length="399" mass="45772">MSSYLEPIKTAIFVFPFLAALLSLPFVILQYRRYGSFLWSRTIVLFFFVFYMLCAYFLIILPLPPIHVVAALQTPRYNLVPLMFVREFMKYSGFELTNWHTWLATLKQPSFLQPAFNLMLTVPFGFYMRYYFRRSWWQAVLLTFGLSLFFELTQLSGLYLIYPRPYRLFDVDDLLINTTGGVLGFGLTPLIAVAFPNRARMDAQSFAQADRVGPLRRFAAWLVDFVIIRGLVAFLLSAVLRWLGHAGLAASWLVTYLVPVLCLMYLTPLWLHGQTLGKKLLRIRIVGVNGTSLSWWRLGLRQGVLYLITLPLLRVWTHELTGVLANVGARTQLNLLALGLLSVGVLFVVWNLCWQLLRRRERLFYEAWAGTEQVALKPRTAVPTPVALTPDARQSDGSK</sequence>
<name>A0A0R2CBG3_9LACO</name>
<feature type="domain" description="RDD" evidence="7">
    <location>
        <begin position="213"/>
        <end position="362"/>
    </location>
</feature>
<evidence type="ECO:0000259" key="7">
    <source>
        <dbReference type="Pfam" id="PF06271"/>
    </source>
</evidence>
<dbReference type="PIRSF" id="PIRSF031578">
    <property type="entry name" value="Uncharacterised_Vanz_RDD-cont"/>
    <property type="match status" value="1"/>
</dbReference>
<dbReference type="InterPro" id="IPR053150">
    <property type="entry name" value="Teicoplanin_resist-assoc"/>
</dbReference>
<keyword evidence="3 5" id="KW-1133">Transmembrane helix</keyword>
<feature type="transmembrane region" description="Helical" evidence="5">
    <location>
        <begin position="333"/>
        <end position="354"/>
    </location>
</feature>
<evidence type="ECO:0000313" key="9">
    <source>
        <dbReference type="Proteomes" id="UP000051789"/>
    </source>
</evidence>
<keyword evidence="2 5" id="KW-0812">Transmembrane</keyword>
<feature type="domain" description="VanZ-like" evidence="6">
    <location>
        <begin position="48"/>
        <end position="191"/>
    </location>
</feature>
<dbReference type="PATRIC" id="fig|1423810.4.peg.892"/>
<dbReference type="GO" id="GO:0016020">
    <property type="term" value="C:membrane"/>
    <property type="evidence" value="ECO:0007669"/>
    <property type="project" value="UniProtKB-SubCell"/>
</dbReference>
<evidence type="ECO:0000256" key="4">
    <source>
        <dbReference type="ARBA" id="ARBA00023136"/>
    </source>
</evidence>
<comment type="caution">
    <text evidence="8">The sequence shown here is derived from an EMBL/GenBank/DDBJ whole genome shotgun (WGS) entry which is preliminary data.</text>
</comment>
<feature type="transmembrane region" description="Helical" evidence="5">
    <location>
        <begin position="249"/>
        <end position="272"/>
    </location>
</feature>
<dbReference type="InterPro" id="IPR006976">
    <property type="entry name" value="VanZ-like"/>
</dbReference>
<evidence type="ECO:0000256" key="2">
    <source>
        <dbReference type="ARBA" id="ARBA00022692"/>
    </source>
</evidence>
<dbReference type="Pfam" id="PF04892">
    <property type="entry name" value="VanZ"/>
    <property type="match status" value="1"/>
</dbReference>
<feature type="transmembrane region" description="Helical" evidence="5">
    <location>
        <begin position="43"/>
        <end position="63"/>
    </location>
</feature>
<dbReference type="Pfam" id="PF06271">
    <property type="entry name" value="RDD"/>
    <property type="match status" value="1"/>
</dbReference>
<gene>
    <name evidence="8" type="ORF">FD19_GL000865</name>
</gene>
<feature type="transmembrane region" description="Helical" evidence="5">
    <location>
        <begin position="218"/>
        <end position="243"/>
    </location>
</feature>
<dbReference type="EMBL" id="AYZK01000002">
    <property type="protein sequence ID" value="KRM87364.1"/>
    <property type="molecule type" value="Genomic_DNA"/>
</dbReference>
<evidence type="ECO:0000256" key="1">
    <source>
        <dbReference type="ARBA" id="ARBA00004141"/>
    </source>
</evidence>
<accession>A0A0R2CBG3</accession>
<keyword evidence="9" id="KW-1185">Reference proteome</keyword>
<dbReference type="PANTHER" id="PTHR36834">
    <property type="entry name" value="MEMBRANE PROTEIN-RELATED"/>
    <property type="match status" value="1"/>
</dbReference>
<feature type="transmembrane region" description="Helical" evidence="5">
    <location>
        <begin position="111"/>
        <end position="132"/>
    </location>
</feature>
<dbReference type="InterPro" id="IPR021192">
    <property type="entry name" value="UCP031578_Vanz/RDD"/>
</dbReference>
<dbReference type="RefSeq" id="WP_082619494.1">
    <property type="nucleotide sequence ID" value="NZ_AYZK01000002.1"/>
</dbReference>